<keyword evidence="4" id="KW-0997">Cell inner membrane</keyword>
<feature type="transmembrane region" description="Helical" evidence="8">
    <location>
        <begin position="463"/>
        <end position="486"/>
    </location>
</feature>
<dbReference type="PANTHER" id="PTHR32063:SF30">
    <property type="entry name" value="ACRB_ACRD_ACRF FAMILY PROTEIN"/>
    <property type="match status" value="1"/>
</dbReference>
<dbReference type="Pfam" id="PF00873">
    <property type="entry name" value="ACR_tran"/>
    <property type="match status" value="1"/>
</dbReference>
<dbReference type="RefSeq" id="WP_099508127.1">
    <property type="nucleotide sequence ID" value="NZ_CP016616.1"/>
</dbReference>
<feature type="transmembrane region" description="Helical" evidence="8">
    <location>
        <begin position="334"/>
        <end position="353"/>
    </location>
</feature>
<dbReference type="AlphaFoldDB" id="A0A1B2EAX3"/>
<evidence type="ECO:0000256" key="2">
    <source>
        <dbReference type="ARBA" id="ARBA00022448"/>
    </source>
</evidence>
<keyword evidence="2" id="KW-0813">Transport</keyword>
<name>A0A1B2EAX3_9HYPH</name>
<organism evidence="9">
    <name type="scientific">Microvirga ossetica</name>
    <dbReference type="NCBI Taxonomy" id="1882682"/>
    <lineage>
        <taxon>Bacteria</taxon>
        <taxon>Pseudomonadati</taxon>
        <taxon>Pseudomonadota</taxon>
        <taxon>Alphaproteobacteria</taxon>
        <taxon>Hyphomicrobiales</taxon>
        <taxon>Methylobacteriaceae</taxon>
        <taxon>Microvirga</taxon>
    </lineage>
</organism>
<feature type="transmembrane region" description="Helical" evidence="8">
    <location>
        <begin position="12"/>
        <end position="32"/>
    </location>
</feature>
<dbReference type="Gene3D" id="3.30.70.1440">
    <property type="entry name" value="Multidrug efflux transporter AcrB pore domain"/>
    <property type="match status" value="1"/>
</dbReference>
<keyword evidence="6 8" id="KW-1133">Transmembrane helix</keyword>
<feature type="transmembrane region" description="Helical" evidence="8">
    <location>
        <begin position="431"/>
        <end position="451"/>
    </location>
</feature>
<dbReference type="PRINTS" id="PR00702">
    <property type="entry name" value="ACRIFLAVINRP"/>
</dbReference>
<dbReference type="EMBL" id="CP016616">
    <property type="protein sequence ID" value="ANY77125.1"/>
    <property type="molecule type" value="Genomic_DNA"/>
</dbReference>
<keyword evidence="3" id="KW-1003">Cell membrane</keyword>
<dbReference type="OrthoDB" id="9807350at2"/>
<sequence length="1031" mass="109974">MNLSAPFIRRPVATSLLMLAIAIIGMAAYPLLPVAPLPTVDFPTIQVSASLPGASPEVMASAVATPLEKQLGIIPGVTQLTSSSSLGNSQITVQFDLGRNIDAAAQDVQAAITAASGQLPQTLPSPPTYRKVNPADPPILVLSVRSDTVPLTQVDDYAENMLALQISQMPGVAQVSIGGQQQPAVRVQVDPAKLGEKGLTLDDVRGVIAEATVDAAKGTLRGPTQSFTIYDNDQLTKAAPYNDLVIAYRNGAPIRIRDIGQAVDGPADTTLAAWINGQRAIALIVSKQPGANVIDTVDRVKAELPRLRASIPPSVAVTPAVDRTTTIRASVSDVQFTLILTMILVVLVIFVFLRNLRSTIIPGLAVPLSIIGTFAVMYALGYSLDNLSLMGLTIAVGFVVDDAIVVLENIERHMEEGLPPLQAALTGAGEIGFTVLSISLSLVAVFIPLLFMSGLVGRLLREFAVTVTVSILVSLIVSLTLTPMLASRFLKPKRPSTEQSRLYRASERAFEALIRGYARTLDVVLQHRRLTLLGFAATVAATAWLFVTIPKGFFPIQDTGFIIGQTQAAPDVSPSEMARLQQALAGVVSKDPDVAQVVSMIGGSRTVNEGLIYASLKPLDQGRASAMEIVNRLRPQLAQVQGAQLIMQPAQDITVGGRQSKGLFQYTLQGEQADELSTWTQRLFTSLRNVPQITDLSTDQEANGPTVTLTIDRDTAARFGIQPAAIDAVLADAFSQQQVTQFFTQLNTYKVILEVLPSMQGTLETLSKLYIPALTNGQPVPLSSLVSLDTQPVAPLTFTHQGSFPAVTFSFNLAPGASLSDAVDAVQAARAAIGLPPSIVGSFQGNAQAFQDSLASEPFLIVAALFVIYVLLGVLYESYIHPLTILSTLPSAGLGALLMLSVFHIDFTIISLIGLILLIGIVKKNGIMMVDFALHAEREEGLPPVDAIRKACLLRFRPILMTTVCAILGGLPLMLAHGTGSELRQPLGYAIVGGLALSQILTLFSTPVIYLALDRFRVRPMRERQSFAPAE</sequence>
<feature type="transmembrane region" description="Helical" evidence="8">
    <location>
        <begin position="896"/>
        <end position="922"/>
    </location>
</feature>
<proteinExistence type="predicted"/>
<evidence type="ECO:0000256" key="1">
    <source>
        <dbReference type="ARBA" id="ARBA00004429"/>
    </source>
</evidence>
<dbReference type="GO" id="GO:0042910">
    <property type="term" value="F:xenobiotic transmembrane transporter activity"/>
    <property type="evidence" value="ECO:0007669"/>
    <property type="project" value="TreeGrafter"/>
</dbReference>
<dbReference type="SUPFAM" id="SSF82714">
    <property type="entry name" value="Multidrug efflux transporter AcrB TolC docking domain, DN and DC subdomains"/>
    <property type="match status" value="2"/>
</dbReference>
<feature type="transmembrane region" description="Helical" evidence="8">
    <location>
        <begin position="360"/>
        <end position="381"/>
    </location>
</feature>
<dbReference type="InterPro" id="IPR027463">
    <property type="entry name" value="AcrB_DN_DC_subdom"/>
</dbReference>
<dbReference type="SUPFAM" id="SSF82693">
    <property type="entry name" value="Multidrug efflux transporter AcrB pore domain, PN1, PN2, PC1 and PC2 subdomains"/>
    <property type="match status" value="4"/>
</dbReference>
<evidence type="ECO:0000256" key="4">
    <source>
        <dbReference type="ARBA" id="ARBA00022519"/>
    </source>
</evidence>
<dbReference type="KEGG" id="moc:BB934_01900"/>
<reference evidence="9" key="1">
    <citation type="submission" date="2016-07" db="EMBL/GenBank/DDBJ databases">
        <title>Microvirga ossetica sp. nov. a new species of rhizobia isolated from root nodules of the legume species Vicia alpestris Steven originated from North Ossetia region in the Caucasus.</title>
        <authorList>
            <person name="Safronova V.I."/>
            <person name="Kuznetsova I.G."/>
            <person name="Sazanova A.L."/>
            <person name="Belimov A."/>
            <person name="Andronov E."/>
            <person name="Osledkin Y.S."/>
            <person name="Onishchuk O.P."/>
            <person name="Kurchak O.N."/>
            <person name="Shaposhnikov A.I."/>
            <person name="Willems A."/>
            <person name="Tikhonovich I.A."/>
        </authorList>
    </citation>
    <scope>NUCLEOTIDE SEQUENCE [LARGE SCALE GENOMIC DNA]</scope>
    <source>
        <strain evidence="9">V5/3M</strain>
    </source>
</reference>
<evidence type="ECO:0000256" key="7">
    <source>
        <dbReference type="ARBA" id="ARBA00023136"/>
    </source>
</evidence>
<keyword evidence="7 8" id="KW-0472">Membrane</keyword>
<gene>
    <name evidence="9" type="ORF">BB934_01900</name>
</gene>
<feature type="transmembrane region" description="Helical" evidence="8">
    <location>
        <begin position="959"/>
        <end position="977"/>
    </location>
</feature>
<accession>A0A1B2EAX3</accession>
<dbReference type="FunFam" id="1.20.1640.10:FF:000001">
    <property type="entry name" value="Efflux pump membrane transporter"/>
    <property type="match status" value="1"/>
</dbReference>
<comment type="subcellular location">
    <subcellularLocation>
        <location evidence="1">Cell inner membrane</location>
        <topology evidence="1">Multi-pass membrane protein</topology>
    </subcellularLocation>
</comment>
<dbReference type="GO" id="GO:0005886">
    <property type="term" value="C:plasma membrane"/>
    <property type="evidence" value="ECO:0007669"/>
    <property type="project" value="UniProtKB-SubCell"/>
</dbReference>
<dbReference type="Gene3D" id="1.20.1640.10">
    <property type="entry name" value="Multidrug efflux transporter AcrB transmembrane domain"/>
    <property type="match status" value="2"/>
</dbReference>
<evidence type="ECO:0000256" key="3">
    <source>
        <dbReference type="ARBA" id="ARBA00022475"/>
    </source>
</evidence>
<feature type="transmembrane region" description="Helical" evidence="8">
    <location>
        <begin position="859"/>
        <end position="876"/>
    </location>
</feature>
<dbReference type="PANTHER" id="PTHR32063">
    <property type="match status" value="1"/>
</dbReference>
<protein>
    <submittedName>
        <fullName evidence="9">Acriflavine resistance protein B</fullName>
    </submittedName>
</protein>
<feature type="transmembrane region" description="Helical" evidence="8">
    <location>
        <begin position="989"/>
        <end position="1013"/>
    </location>
</feature>
<dbReference type="Gene3D" id="3.30.70.1320">
    <property type="entry name" value="Multidrug efflux transporter AcrB pore domain like"/>
    <property type="match status" value="1"/>
</dbReference>
<keyword evidence="5 8" id="KW-0812">Transmembrane</keyword>
<evidence type="ECO:0000256" key="8">
    <source>
        <dbReference type="SAM" id="Phobius"/>
    </source>
</evidence>
<evidence type="ECO:0000313" key="9">
    <source>
        <dbReference type="EMBL" id="ANY77125.1"/>
    </source>
</evidence>
<dbReference type="Gene3D" id="3.30.70.1430">
    <property type="entry name" value="Multidrug efflux transporter AcrB pore domain"/>
    <property type="match status" value="2"/>
</dbReference>
<dbReference type="FunFam" id="3.30.70.1430:FF:000001">
    <property type="entry name" value="Efflux pump membrane transporter"/>
    <property type="match status" value="1"/>
</dbReference>
<dbReference type="Gene3D" id="3.30.2090.10">
    <property type="entry name" value="Multidrug efflux transporter AcrB TolC docking domain, DN and DC subdomains"/>
    <property type="match status" value="2"/>
</dbReference>
<evidence type="ECO:0000256" key="6">
    <source>
        <dbReference type="ARBA" id="ARBA00022989"/>
    </source>
</evidence>
<evidence type="ECO:0000256" key="5">
    <source>
        <dbReference type="ARBA" id="ARBA00022692"/>
    </source>
</evidence>
<dbReference type="SUPFAM" id="SSF82866">
    <property type="entry name" value="Multidrug efflux transporter AcrB transmembrane domain"/>
    <property type="match status" value="2"/>
</dbReference>
<dbReference type="InterPro" id="IPR001036">
    <property type="entry name" value="Acrflvin-R"/>
</dbReference>